<comment type="caution">
    <text evidence="1">The sequence shown here is derived from an EMBL/GenBank/DDBJ whole genome shotgun (WGS) entry which is preliminary data.</text>
</comment>
<dbReference type="EMBL" id="BLXT01008234">
    <property type="protein sequence ID" value="GFO46931.1"/>
    <property type="molecule type" value="Genomic_DNA"/>
</dbReference>
<sequence>MTEFKVNSRSGTGIEQLHFSALGVGGRVLTEPVLRSVITFLRQVQNQLLVPWPDGGLKASDHDVVDRLYEASYIIPQCVS</sequence>
<dbReference type="AlphaFoldDB" id="A0AAV4DSQ4"/>
<protein>
    <submittedName>
        <fullName evidence="1">Uncharacterized protein</fullName>
    </submittedName>
</protein>
<evidence type="ECO:0000313" key="2">
    <source>
        <dbReference type="Proteomes" id="UP000735302"/>
    </source>
</evidence>
<accession>A0AAV4DSQ4</accession>
<name>A0AAV4DSQ4_9GAST</name>
<dbReference type="Proteomes" id="UP000735302">
    <property type="component" value="Unassembled WGS sequence"/>
</dbReference>
<proteinExistence type="predicted"/>
<evidence type="ECO:0000313" key="1">
    <source>
        <dbReference type="EMBL" id="GFO46931.1"/>
    </source>
</evidence>
<organism evidence="1 2">
    <name type="scientific">Plakobranchus ocellatus</name>
    <dbReference type="NCBI Taxonomy" id="259542"/>
    <lineage>
        <taxon>Eukaryota</taxon>
        <taxon>Metazoa</taxon>
        <taxon>Spiralia</taxon>
        <taxon>Lophotrochozoa</taxon>
        <taxon>Mollusca</taxon>
        <taxon>Gastropoda</taxon>
        <taxon>Heterobranchia</taxon>
        <taxon>Euthyneura</taxon>
        <taxon>Panpulmonata</taxon>
        <taxon>Sacoglossa</taxon>
        <taxon>Placobranchoidea</taxon>
        <taxon>Plakobranchidae</taxon>
        <taxon>Plakobranchus</taxon>
    </lineage>
</organism>
<gene>
    <name evidence="1" type="ORF">PoB_007343600</name>
</gene>
<reference evidence="1 2" key="1">
    <citation type="journal article" date="2021" name="Elife">
        <title>Chloroplast acquisition without the gene transfer in kleptoplastic sea slugs, Plakobranchus ocellatus.</title>
        <authorList>
            <person name="Maeda T."/>
            <person name="Takahashi S."/>
            <person name="Yoshida T."/>
            <person name="Shimamura S."/>
            <person name="Takaki Y."/>
            <person name="Nagai Y."/>
            <person name="Toyoda A."/>
            <person name="Suzuki Y."/>
            <person name="Arimoto A."/>
            <person name="Ishii H."/>
            <person name="Satoh N."/>
            <person name="Nishiyama T."/>
            <person name="Hasebe M."/>
            <person name="Maruyama T."/>
            <person name="Minagawa J."/>
            <person name="Obokata J."/>
            <person name="Shigenobu S."/>
        </authorList>
    </citation>
    <scope>NUCLEOTIDE SEQUENCE [LARGE SCALE GENOMIC DNA]</scope>
</reference>
<keyword evidence="2" id="KW-1185">Reference proteome</keyword>